<keyword evidence="1" id="KW-0812">Transmembrane</keyword>
<dbReference type="SUPFAM" id="SSF81901">
    <property type="entry name" value="HCP-like"/>
    <property type="match status" value="1"/>
</dbReference>
<feature type="transmembrane region" description="Helical" evidence="1">
    <location>
        <begin position="7"/>
        <end position="26"/>
    </location>
</feature>
<keyword evidence="3" id="KW-1185">Reference proteome</keyword>
<reference evidence="2 3" key="1">
    <citation type="submission" date="2022-11" db="EMBL/GenBank/DDBJ databases">
        <title>Draft genome sequence of Saccharopolyspora sp. WRP15-2 isolated from rhizosphere soils of wild rice in Thailand.</title>
        <authorList>
            <person name="Duangmal K."/>
            <person name="Kammanee S."/>
            <person name="Muangham S."/>
        </authorList>
    </citation>
    <scope>NUCLEOTIDE SEQUENCE [LARGE SCALE GENOMIC DNA]</scope>
    <source>
        <strain evidence="2 3">WRP15-2</strain>
    </source>
</reference>
<name>A0ABT4V1A9_9PSEU</name>
<dbReference type="InterPro" id="IPR006597">
    <property type="entry name" value="Sel1-like"/>
</dbReference>
<dbReference type="RefSeq" id="WP_270949756.1">
    <property type="nucleotide sequence ID" value="NZ_JAQGLA010000023.1"/>
</dbReference>
<comment type="caution">
    <text evidence="2">The sequence shown here is derived from an EMBL/GenBank/DDBJ whole genome shotgun (WGS) entry which is preliminary data.</text>
</comment>
<dbReference type="SMART" id="SM00671">
    <property type="entry name" value="SEL1"/>
    <property type="match status" value="2"/>
</dbReference>
<protein>
    <recommendedName>
        <fullName evidence="4">Sel1 repeat family protein</fullName>
    </recommendedName>
</protein>
<gene>
    <name evidence="2" type="ORF">OU415_16805</name>
</gene>
<dbReference type="EMBL" id="JAQGLA010000023">
    <property type="protein sequence ID" value="MDA3627107.1"/>
    <property type="molecule type" value="Genomic_DNA"/>
</dbReference>
<evidence type="ECO:0008006" key="4">
    <source>
        <dbReference type="Google" id="ProtNLM"/>
    </source>
</evidence>
<accession>A0ABT4V1A9</accession>
<organism evidence="2 3">
    <name type="scientific">Saccharopolyspora oryzae</name>
    <dbReference type="NCBI Taxonomy" id="2997343"/>
    <lineage>
        <taxon>Bacteria</taxon>
        <taxon>Bacillati</taxon>
        <taxon>Actinomycetota</taxon>
        <taxon>Actinomycetes</taxon>
        <taxon>Pseudonocardiales</taxon>
        <taxon>Pseudonocardiaceae</taxon>
        <taxon>Saccharopolyspora</taxon>
    </lineage>
</organism>
<keyword evidence="1" id="KW-1133">Transmembrane helix</keyword>
<feature type="transmembrane region" description="Helical" evidence="1">
    <location>
        <begin position="32"/>
        <end position="54"/>
    </location>
</feature>
<evidence type="ECO:0000313" key="3">
    <source>
        <dbReference type="Proteomes" id="UP001210380"/>
    </source>
</evidence>
<keyword evidence="1" id="KW-0472">Membrane</keyword>
<evidence type="ECO:0000256" key="1">
    <source>
        <dbReference type="SAM" id="Phobius"/>
    </source>
</evidence>
<dbReference type="Gene3D" id="1.25.40.10">
    <property type="entry name" value="Tetratricopeptide repeat domain"/>
    <property type="match status" value="2"/>
</dbReference>
<proteinExistence type="predicted"/>
<evidence type="ECO:0000313" key="2">
    <source>
        <dbReference type="EMBL" id="MDA3627107.1"/>
    </source>
</evidence>
<sequence length="705" mass="76853">MKFGRYSPGFFAVAIVILVLAIATGLTKINNAVVAGIAGALAAIFSLLATILLAPTVERRKKRAEILSELHKGFRLARNGDLPKVRSVDNAVMLGVHKATPSRRGDGALPPYVPRDVDTELEAAFQASILIKGDSASGKTRTAYEFIRRTYPDWRIAAPVDGTALRWIYTHGPRLDNTVLWLDDLERYIRNDGLDQVMLEDLLVGGRGRVVLVATIRLVEYDRIVNGVPVGRPDGEQRHILHSARGVLENPDLIKLSLERKLSESEQDRAMQMPADDRILAALKEFPNMGLAEYLASGPQLVERWLLGRSLDNQPLGAAMVSAAVDLARVGWYKPLQSEDLRKLAELYTDIRIVALAADTAFDDALRWATAPVNATTALLEPTGQGVKAPDYLVDYAQRSTHMRPPRQLFSYLLDRVDSSAALVVGLAAYDLADPAMALRFHLIATRNLDHPDFGFAAANIGTLYYEGRNWRNARRWWRRAAEAGDPLGAMELARVTGDSDPHLSHILLGKAAAGGIGTAASALGDALRRKGNRVSAGVVLRRAASEGHVPSMCILGGVYAELGRIPKARHMWVRAMDAGSVLARINIATLDAMAGDIPAAVAAWEQLEKTPYFSIACRCQGVAALLDGRLAEARSYFERANVVTDWQSSVLLAYTLSCAGDPTEAVTWLRISRRVGMASARHGQEYLRKVLTGDWLAAAGGWQG</sequence>
<dbReference type="InterPro" id="IPR011990">
    <property type="entry name" value="TPR-like_helical_dom_sf"/>
</dbReference>
<dbReference type="Proteomes" id="UP001210380">
    <property type="component" value="Unassembled WGS sequence"/>
</dbReference>